<feature type="compositionally biased region" description="Polar residues" evidence="1">
    <location>
        <begin position="50"/>
        <end position="89"/>
    </location>
</feature>
<accession>A0A8H4WQ79</accession>
<reference evidence="2" key="2">
    <citation type="submission" date="2020-05" db="EMBL/GenBank/DDBJ databases">
        <authorList>
            <person name="Kim H.-S."/>
            <person name="Proctor R.H."/>
            <person name="Brown D.W."/>
        </authorList>
    </citation>
    <scope>NUCLEOTIDE SEQUENCE</scope>
    <source>
        <strain evidence="2">NRRL 45417</strain>
    </source>
</reference>
<reference evidence="2" key="1">
    <citation type="journal article" date="2020" name="BMC Genomics">
        <title>Correction to: Identification and distribution of gene clusters required for synthesis of sphingolipid metabolism inhibitors in diverse species of the filamentous fungus Fusarium.</title>
        <authorList>
            <person name="Kim H.S."/>
            <person name="Lohmar J.M."/>
            <person name="Busman M."/>
            <person name="Brown D.W."/>
            <person name="Naumann T.A."/>
            <person name="Divon H.H."/>
            <person name="Lysoe E."/>
            <person name="Uhlig S."/>
            <person name="Proctor R.H."/>
        </authorList>
    </citation>
    <scope>NUCLEOTIDE SEQUENCE</scope>
    <source>
        <strain evidence="2">NRRL 45417</strain>
    </source>
</reference>
<sequence>MLKQANSNTQIAALMDQSSKVTKERDNLLQVLDSLGSTIRRRLGDLTRSELPSDTTSDPSQHTSLAQSTLGEQISPITTPRPTPETSNPRIVKLSINPTPPDLFTYNDLDYTFSNEPHPTTMAFDSFIHPSTESGLISTWSLSEIHTPL</sequence>
<evidence type="ECO:0000313" key="2">
    <source>
        <dbReference type="EMBL" id="KAF4946066.1"/>
    </source>
</evidence>
<evidence type="ECO:0000256" key="1">
    <source>
        <dbReference type="SAM" id="MobiDB-lite"/>
    </source>
</evidence>
<name>A0A8H4WQ79_9HYPO</name>
<organism evidence="2 3">
    <name type="scientific">Fusarium gaditjirri</name>
    <dbReference type="NCBI Taxonomy" id="282569"/>
    <lineage>
        <taxon>Eukaryota</taxon>
        <taxon>Fungi</taxon>
        <taxon>Dikarya</taxon>
        <taxon>Ascomycota</taxon>
        <taxon>Pezizomycotina</taxon>
        <taxon>Sordariomycetes</taxon>
        <taxon>Hypocreomycetidae</taxon>
        <taxon>Hypocreales</taxon>
        <taxon>Nectriaceae</taxon>
        <taxon>Fusarium</taxon>
        <taxon>Fusarium nisikadoi species complex</taxon>
    </lineage>
</organism>
<dbReference type="Proteomes" id="UP000604273">
    <property type="component" value="Unassembled WGS sequence"/>
</dbReference>
<comment type="caution">
    <text evidence="2">The sequence shown here is derived from an EMBL/GenBank/DDBJ whole genome shotgun (WGS) entry which is preliminary data.</text>
</comment>
<dbReference type="AlphaFoldDB" id="A0A8H4WQ79"/>
<protein>
    <submittedName>
        <fullName evidence="2">Uncharacterized protein</fullName>
    </submittedName>
</protein>
<proteinExistence type="predicted"/>
<feature type="region of interest" description="Disordered" evidence="1">
    <location>
        <begin position="43"/>
        <end position="91"/>
    </location>
</feature>
<dbReference type="OrthoDB" id="5086080at2759"/>
<gene>
    <name evidence="2" type="ORF">FGADI_11466</name>
</gene>
<dbReference type="EMBL" id="JABFAI010000339">
    <property type="protein sequence ID" value="KAF4946066.1"/>
    <property type="molecule type" value="Genomic_DNA"/>
</dbReference>
<evidence type="ECO:0000313" key="3">
    <source>
        <dbReference type="Proteomes" id="UP000604273"/>
    </source>
</evidence>
<keyword evidence="3" id="KW-1185">Reference proteome</keyword>